<sequence length="221" mass="25025">MAWVKYQEMEKMKLKGLMRILAMSFIMAHSAISNADIYQLQQNLFVAGIQSGEFDYFASPNKNGRQRQANWCWAASIQMVLNYHGLYVSQEQVVQKIYGGQIDQPANSNQILNALTGWAPDNRGRSSSIYAKPYTSSGRELVQALANKWPLIVGLRNPNGGIGHAVVLTAVYYSVDQFNNPILNGVVLRDPWPGSPSRQKLSWNEFQSRLMFMTQVYVERL</sequence>
<keyword evidence="3" id="KW-1185">Reference proteome</keyword>
<dbReference type="EMBL" id="AP014545">
    <property type="protein sequence ID" value="BBB26031.1"/>
    <property type="molecule type" value="Genomic_DNA"/>
</dbReference>
<accession>A0A7R6PBK6</accession>
<organism evidence="2 3">
    <name type="scientific">Amphritea japonica ATCC BAA-1530</name>
    <dbReference type="NCBI Taxonomy" id="1278309"/>
    <lineage>
        <taxon>Bacteria</taxon>
        <taxon>Pseudomonadati</taxon>
        <taxon>Pseudomonadota</taxon>
        <taxon>Gammaproteobacteria</taxon>
        <taxon>Oceanospirillales</taxon>
        <taxon>Oceanospirillaceae</taxon>
        <taxon>Amphritea</taxon>
    </lineage>
</organism>
<protein>
    <recommendedName>
        <fullName evidence="4">Peptidase C39-like domain-containing protein</fullName>
    </recommendedName>
</protein>
<dbReference type="Gene3D" id="3.90.70.10">
    <property type="entry name" value="Cysteine proteinases"/>
    <property type="match status" value="1"/>
</dbReference>
<evidence type="ECO:0000313" key="3">
    <source>
        <dbReference type="Proteomes" id="UP000595663"/>
    </source>
</evidence>
<gene>
    <name evidence="2" type="ORF">AMJAP_1436</name>
</gene>
<feature type="signal peptide" evidence="1">
    <location>
        <begin position="1"/>
        <end position="35"/>
    </location>
</feature>
<evidence type="ECO:0008006" key="4">
    <source>
        <dbReference type="Google" id="ProtNLM"/>
    </source>
</evidence>
<dbReference type="AlphaFoldDB" id="A0A7R6PBK6"/>
<feature type="chain" id="PRO_5032918897" description="Peptidase C39-like domain-containing protein" evidence="1">
    <location>
        <begin position="36"/>
        <end position="221"/>
    </location>
</feature>
<dbReference type="Proteomes" id="UP000595663">
    <property type="component" value="Chromosome"/>
</dbReference>
<proteinExistence type="predicted"/>
<dbReference type="InterPro" id="IPR022118">
    <property type="entry name" value="Peptidase_C70_AvrRpt2"/>
</dbReference>
<evidence type="ECO:0000313" key="2">
    <source>
        <dbReference type="EMBL" id="BBB26031.1"/>
    </source>
</evidence>
<reference evidence="2 3" key="1">
    <citation type="journal article" date="2008" name="Int. J. Syst. Evol. Microbiol.">
        <title>Amphritea japonica sp. nov. and Amphritea balenae sp. nov., isolated from the sediment adjacent to sperm whale carcasses off Kagoshima, Japan.</title>
        <authorList>
            <person name="Miyazaki M."/>
            <person name="Nogi Y."/>
            <person name="Fujiwara Y."/>
            <person name="Kawato M."/>
            <person name="Nagahama T."/>
            <person name="Kubokawa K."/>
            <person name="Horikoshi K."/>
        </authorList>
    </citation>
    <scope>NUCLEOTIDE SEQUENCE [LARGE SCALE GENOMIC DNA]</scope>
    <source>
        <strain evidence="2 3">ATCC BAA-1530</strain>
    </source>
</reference>
<evidence type="ECO:0000256" key="1">
    <source>
        <dbReference type="SAM" id="SignalP"/>
    </source>
</evidence>
<dbReference type="KEGG" id="ajp:AMJAP_1436"/>
<name>A0A7R6PBK6_9GAMM</name>
<keyword evidence="1" id="KW-0732">Signal</keyword>
<dbReference type="Pfam" id="PF12385">
    <property type="entry name" value="Peptidase_C70"/>
    <property type="match status" value="1"/>
</dbReference>